<evidence type="ECO:0000313" key="5">
    <source>
        <dbReference type="Proteomes" id="UP000239735"/>
    </source>
</evidence>
<name>A0A2N9L5N1_9BACT</name>
<dbReference type="InterPro" id="IPR002201">
    <property type="entry name" value="Glyco_trans_9"/>
</dbReference>
<dbReference type="SUPFAM" id="SSF53756">
    <property type="entry name" value="UDP-Glycosyltransferase/glycogen phosphorylase"/>
    <property type="match status" value="1"/>
</dbReference>
<proteinExistence type="predicted"/>
<dbReference type="GO" id="GO:0005829">
    <property type="term" value="C:cytosol"/>
    <property type="evidence" value="ECO:0007669"/>
    <property type="project" value="TreeGrafter"/>
</dbReference>
<feature type="region of interest" description="Disordered" evidence="3">
    <location>
        <begin position="313"/>
        <end position="333"/>
    </location>
</feature>
<feature type="compositionally biased region" description="Basic and acidic residues" evidence="3">
    <location>
        <begin position="313"/>
        <end position="326"/>
    </location>
</feature>
<dbReference type="EC" id="2.-.-.-" evidence="4"/>
<dbReference type="GO" id="GO:0008713">
    <property type="term" value="F:ADP-heptose-lipopolysaccharide heptosyltransferase activity"/>
    <property type="evidence" value="ECO:0007669"/>
    <property type="project" value="TreeGrafter"/>
</dbReference>
<reference evidence="5" key="1">
    <citation type="submission" date="2018-02" db="EMBL/GenBank/DDBJ databases">
        <authorList>
            <person name="Hausmann B."/>
        </authorList>
    </citation>
    <scope>NUCLEOTIDE SEQUENCE [LARGE SCALE GENOMIC DNA]</scope>
    <source>
        <strain evidence="5">Peat soil MAG SbA5</strain>
    </source>
</reference>
<dbReference type="AlphaFoldDB" id="A0A2N9L5N1"/>
<dbReference type="GO" id="GO:0009244">
    <property type="term" value="P:lipopolysaccharide core region biosynthetic process"/>
    <property type="evidence" value="ECO:0007669"/>
    <property type="project" value="TreeGrafter"/>
</dbReference>
<organism evidence="4 5">
    <name type="scientific">Candidatus Sulfuritelmatomonas gaucii</name>
    <dbReference type="NCBI Taxonomy" id="2043161"/>
    <lineage>
        <taxon>Bacteria</taxon>
        <taxon>Pseudomonadati</taxon>
        <taxon>Acidobacteriota</taxon>
        <taxon>Terriglobia</taxon>
        <taxon>Terriglobales</taxon>
        <taxon>Acidobacteriaceae</taxon>
        <taxon>Candidatus Sulfuritelmatomonas</taxon>
    </lineage>
</organism>
<keyword evidence="1" id="KW-0328">Glycosyltransferase</keyword>
<keyword evidence="2 4" id="KW-0808">Transferase</keyword>
<dbReference type="PANTHER" id="PTHR30160">
    <property type="entry name" value="TETRAACYLDISACCHARIDE 4'-KINASE-RELATED"/>
    <property type="match status" value="1"/>
</dbReference>
<dbReference type="Pfam" id="PF01075">
    <property type="entry name" value="Glyco_transf_9"/>
    <property type="match status" value="1"/>
</dbReference>
<evidence type="ECO:0000256" key="2">
    <source>
        <dbReference type="ARBA" id="ARBA00022679"/>
    </source>
</evidence>
<sequence length="353" mass="38251">MGDILHALPAVTALRQAHPSWQIGWVVEPRWQALLKAEIRGQGSGSSDRQGALNSSRDPRMPVVDRLHFAQTREWKRRPLSRETRSEISALRSELRAVGYDVVLDLQGAIRSAVIARLSGARRRIGEARPREWPAHWLFAERVVTRGAHVIEQDVELASAVAGDALAAIDPLLPIDTEAERWCDAWLAATVPGPSQPIALIAPGAGWGAKRWPPERYTAVASGLAERGFRVLVNCGPGEESLAAPIVASGTAVPLNVTLPQLIAMTRRITLCVGGDTGPLHLASALGRLVVGIYGPTDPSRNGPFGTHCRVLRSSESRRDHSRRSAPDPGMLTISPEDVLRAACELVNEETTR</sequence>
<evidence type="ECO:0000256" key="3">
    <source>
        <dbReference type="SAM" id="MobiDB-lite"/>
    </source>
</evidence>
<evidence type="ECO:0000256" key="1">
    <source>
        <dbReference type="ARBA" id="ARBA00022676"/>
    </source>
</evidence>
<accession>A0A2N9L5N1</accession>
<dbReference type="Proteomes" id="UP000239735">
    <property type="component" value="Unassembled WGS sequence"/>
</dbReference>
<evidence type="ECO:0000313" key="4">
    <source>
        <dbReference type="EMBL" id="SPE18549.1"/>
    </source>
</evidence>
<protein>
    <submittedName>
        <fullName evidence="4">Lipopolysaccharide heptosyltransferase I</fullName>
        <ecNumber evidence="4">2.-.-.-</ecNumber>
    </submittedName>
</protein>
<dbReference type="InterPro" id="IPR051199">
    <property type="entry name" value="LPS_LOS_Heptosyltrfase"/>
</dbReference>
<dbReference type="OrthoDB" id="9797795at2"/>
<dbReference type="Gene3D" id="3.40.50.2000">
    <property type="entry name" value="Glycogen Phosphorylase B"/>
    <property type="match status" value="2"/>
</dbReference>
<dbReference type="EMBL" id="OKRB01000068">
    <property type="protein sequence ID" value="SPE18549.1"/>
    <property type="molecule type" value="Genomic_DNA"/>
</dbReference>
<dbReference type="PANTHER" id="PTHR30160:SF1">
    <property type="entry name" value="LIPOPOLYSACCHARIDE 1,2-N-ACETYLGLUCOSAMINETRANSFERASE-RELATED"/>
    <property type="match status" value="1"/>
</dbReference>
<gene>
    <name evidence="4" type="primary">rfaC</name>
    <name evidence="4" type="ORF">SBA5_160033</name>
</gene>
<dbReference type="CDD" id="cd03789">
    <property type="entry name" value="GT9_LPS_heptosyltransferase"/>
    <property type="match status" value="1"/>
</dbReference>